<evidence type="ECO:0000313" key="5">
    <source>
        <dbReference type="Proteomes" id="UP000234323"/>
    </source>
</evidence>
<proteinExistence type="predicted"/>
<keyword evidence="2" id="KW-0677">Repeat</keyword>
<keyword evidence="1" id="KW-0880">Kelch repeat</keyword>
<evidence type="ECO:0000313" key="4">
    <source>
        <dbReference type="EMBL" id="PKY57343.1"/>
    </source>
</evidence>
<dbReference type="AlphaFoldDB" id="A0A2I1HEM6"/>
<accession>A0A2I1HEM6</accession>
<gene>
    <name evidence="4" type="ORF">RhiirA4_509711</name>
</gene>
<dbReference type="PANTHER" id="PTHR46093">
    <property type="entry name" value="ACYL-COA-BINDING DOMAIN-CONTAINING PROTEIN 5"/>
    <property type="match status" value="1"/>
</dbReference>
<dbReference type="VEuPathDB" id="FungiDB:RhiirA1_454390"/>
<organism evidence="4 5">
    <name type="scientific">Rhizophagus irregularis</name>
    <dbReference type="NCBI Taxonomy" id="588596"/>
    <lineage>
        <taxon>Eukaryota</taxon>
        <taxon>Fungi</taxon>
        <taxon>Fungi incertae sedis</taxon>
        <taxon>Mucoromycota</taxon>
        <taxon>Glomeromycotina</taxon>
        <taxon>Glomeromycetes</taxon>
        <taxon>Glomerales</taxon>
        <taxon>Glomeraceae</taxon>
        <taxon>Rhizophagus</taxon>
    </lineage>
</organism>
<evidence type="ECO:0000256" key="3">
    <source>
        <dbReference type="SAM" id="SignalP"/>
    </source>
</evidence>
<dbReference type="EMBL" id="LLXI01002516">
    <property type="protein sequence ID" value="PKY57343.1"/>
    <property type="molecule type" value="Genomic_DNA"/>
</dbReference>
<dbReference type="VEuPathDB" id="FungiDB:RhiirFUN_016126"/>
<reference evidence="4 5" key="1">
    <citation type="submission" date="2015-10" db="EMBL/GenBank/DDBJ databases">
        <title>Genome analyses suggest a sexual origin of heterokaryosis in a supposedly ancient asexual fungus.</title>
        <authorList>
            <person name="Ropars J."/>
            <person name="Sedzielewska K."/>
            <person name="Noel J."/>
            <person name="Charron P."/>
            <person name="Farinelli L."/>
            <person name="Marton T."/>
            <person name="Kruger M."/>
            <person name="Pelin A."/>
            <person name="Brachmann A."/>
            <person name="Corradi N."/>
        </authorList>
    </citation>
    <scope>NUCLEOTIDE SEQUENCE [LARGE SCALE GENOMIC DNA]</scope>
    <source>
        <strain evidence="4 5">A4</strain>
    </source>
</reference>
<keyword evidence="5" id="KW-1185">Reference proteome</keyword>
<dbReference type="Proteomes" id="UP000234323">
    <property type="component" value="Unassembled WGS sequence"/>
</dbReference>
<name>A0A2I1HEM6_9GLOM</name>
<dbReference type="VEuPathDB" id="FungiDB:FUN_010851"/>
<evidence type="ECO:0000256" key="2">
    <source>
        <dbReference type="ARBA" id="ARBA00022737"/>
    </source>
</evidence>
<feature type="signal peptide" evidence="3">
    <location>
        <begin position="1"/>
        <end position="19"/>
    </location>
</feature>
<feature type="chain" id="PRO_5014139179" evidence="3">
    <location>
        <begin position="20"/>
        <end position="457"/>
    </location>
</feature>
<protein>
    <submittedName>
        <fullName evidence="4">Galactose oxidase</fullName>
    </submittedName>
</protein>
<dbReference type="Pfam" id="PF24681">
    <property type="entry name" value="Kelch_KLHDC2_KLHL20_DRC7"/>
    <property type="match status" value="2"/>
</dbReference>
<dbReference type="InterPro" id="IPR015915">
    <property type="entry name" value="Kelch-typ_b-propeller"/>
</dbReference>
<dbReference type="SUPFAM" id="SSF117281">
    <property type="entry name" value="Kelch motif"/>
    <property type="match status" value="1"/>
</dbReference>
<evidence type="ECO:0000256" key="1">
    <source>
        <dbReference type="ARBA" id="ARBA00022441"/>
    </source>
</evidence>
<keyword evidence="3" id="KW-0732">Signal</keyword>
<dbReference type="PANTHER" id="PTHR46093:SF18">
    <property type="entry name" value="FIBRONECTIN TYPE-III DOMAIN-CONTAINING PROTEIN"/>
    <property type="match status" value="1"/>
</dbReference>
<dbReference type="Gene3D" id="2.120.10.80">
    <property type="entry name" value="Kelch-type beta propeller"/>
    <property type="match status" value="2"/>
</dbReference>
<comment type="caution">
    <text evidence="4">The sequence shown here is derived from an EMBL/GenBank/DDBJ whole genome shotgun (WGS) entry which is preliminary data.</text>
</comment>
<sequence length="457" mass="52213">MLFLCLIVICLYLNEFTLAFTPTNTVWGHSAVFADSRIYITGGIIPKNLNFSGITFSKEFYYLDVEKPFGVGAGNKLPWVDLSFVSQILPEHTWSAFSNCGHDDSLILFPGEYRGLNVTDPKVYTYKLSSQQWNSFTPTNPPANYHSQSQTVCDVRTGKMYRFGGIKPSPATTNKYLDILDTSTLVWKNGSTVYAPEGRFDHTGTLLQNGIIVYIGGSSGFGEFVEMSELLLYNTNNDTWTLMVRYIIFQNTTGDLPTRRACHSAVLTQDGRIIVYGGLTEDGGPAKDDLVILDTSQAVYTWSKANVSTNKPLPRYYHTATLVGYYMIVIFGRNNEFLPPTTPNEVFILPNEVFILDTSDKSNYKWEKKTIKTRYVCTLSADKLNLESRRVAFKNIFDNWKDRHMLLQIMKSSLEHTQPYQHQQQQQQQLKQLEDLIRIYKSKCIIKKYDTYGFEEF</sequence>